<reference evidence="1 2" key="1">
    <citation type="submission" date="2021-07" db="EMBL/GenBank/DDBJ databases">
        <authorList>
            <person name="Palmer J.M."/>
        </authorList>
    </citation>
    <scope>NUCLEOTIDE SEQUENCE [LARGE SCALE GENOMIC DNA]</scope>
    <source>
        <strain evidence="1 2">AT_MEX2019</strain>
        <tissue evidence="1">Muscle</tissue>
    </source>
</reference>
<name>A0ABU7ADR4_9TELE</name>
<protein>
    <submittedName>
        <fullName evidence="1">Uncharacterized protein</fullName>
    </submittedName>
</protein>
<proteinExistence type="predicted"/>
<evidence type="ECO:0000313" key="1">
    <source>
        <dbReference type="EMBL" id="MED6236015.1"/>
    </source>
</evidence>
<sequence>MILLPFKESCANLLDEGLFALPFSPFSSSLPCVPLRCGILVRMQWFAKVFIPFKLVGTLKPQTSVQFVRILFSRTTQSFRDLGLLVSVWCFFSSPVRICAMSVCLVLFTVLSL</sequence>
<evidence type="ECO:0000313" key="2">
    <source>
        <dbReference type="Proteomes" id="UP001345963"/>
    </source>
</evidence>
<gene>
    <name evidence="1" type="ORF">ATANTOWER_003230</name>
</gene>
<comment type="caution">
    <text evidence="1">The sequence shown here is derived from an EMBL/GenBank/DDBJ whole genome shotgun (WGS) entry which is preliminary data.</text>
</comment>
<organism evidence="1 2">
    <name type="scientific">Ataeniobius toweri</name>
    <dbReference type="NCBI Taxonomy" id="208326"/>
    <lineage>
        <taxon>Eukaryota</taxon>
        <taxon>Metazoa</taxon>
        <taxon>Chordata</taxon>
        <taxon>Craniata</taxon>
        <taxon>Vertebrata</taxon>
        <taxon>Euteleostomi</taxon>
        <taxon>Actinopterygii</taxon>
        <taxon>Neopterygii</taxon>
        <taxon>Teleostei</taxon>
        <taxon>Neoteleostei</taxon>
        <taxon>Acanthomorphata</taxon>
        <taxon>Ovalentaria</taxon>
        <taxon>Atherinomorphae</taxon>
        <taxon>Cyprinodontiformes</taxon>
        <taxon>Goodeidae</taxon>
        <taxon>Ataeniobius</taxon>
    </lineage>
</organism>
<accession>A0ABU7ADR4</accession>
<dbReference type="Proteomes" id="UP001345963">
    <property type="component" value="Unassembled WGS sequence"/>
</dbReference>
<keyword evidence="2" id="KW-1185">Reference proteome</keyword>
<dbReference type="EMBL" id="JAHUTI010011174">
    <property type="protein sequence ID" value="MED6236015.1"/>
    <property type="molecule type" value="Genomic_DNA"/>
</dbReference>